<feature type="compositionally biased region" description="Basic and acidic residues" evidence="8">
    <location>
        <begin position="60"/>
        <end position="76"/>
    </location>
</feature>
<keyword evidence="3" id="KW-0540">Nuclease</keyword>
<keyword evidence="4" id="KW-0255">Endonuclease</keyword>
<dbReference type="InterPro" id="IPR000477">
    <property type="entry name" value="RT_dom"/>
</dbReference>
<proteinExistence type="predicted"/>
<dbReference type="OrthoDB" id="10055717at2759"/>
<dbReference type="GO" id="GO:0016787">
    <property type="term" value="F:hydrolase activity"/>
    <property type="evidence" value="ECO:0007669"/>
    <property type="project" value="UniProtKB-KW"/>
</dbReference>
<dbReference type="CDD" id="cd01647">
    <property type="entry name" value="RT_LTR"/>
    <property type="match status" value="1"/>
</dbReference>
<evidence type="ECO:0000259" key="10">
    <source>
        <dbReference type="Pfam" id="PF17917"/>
    </source>
</evidence>
<keyword evidence="7" id="KW-0175">Coiled coil</keyword>
<dbReference type="Pfam" id="PF17917">
    <property type="entry name" value="RT_RNaseH"/>
    <property type="match status" value="1"/>
</dbReference>
<dbReference type="AlphaFoldDB" id="A0A1U8PZ99"/>
<dbReference type="Proteomes" id="UP000189703">
    <property type="component" value="Unplaced"/>
</dbReference>
<evidence type="ECO:0000256" key="4">
    <source>
        <dbReference type="ARBA" id="ARBA00022759"/>
    </source>
</evidence>
<feature type="domain" description="Reverse transcriptase" evidence="9">
    <location>
        <begin position="417"/>
        <end position="532"/>
    </location>
</feature>
<dbReference type="InterPro" id="IPR043128">
    <property type="entry name" value="Rev_trsase/Diguanyl_cyclase"/>
</dbReference>
<reference evidence="12" key="1">
    <citation type="submission" date="2025-08" db="UniProtKB">
        <authorList>
            <consortium name="RefSeq"/>
        </authorList>
    </citation>
    <scope>IDENTIFICATION</scope>
</reference>
<feature type="domain" description="Reverse transcriptase RNase H-like" evidence="10">
    <location>
        <begin position="626"/>
        <end position="720"/>
    </location>
</feature>
<dbReference type="InterPro" id="IPR043502">
    <property type="entry name" value="DNA/RNA_pol_sf"/>
</dbReference>
<evidence type="ECO:0000256" key="1">
    <source>
        <dbReference type="ARBA" id="ARBA00022679"/>
    </source>
</evidence>
<evidence type="ECO:0000313" key="11">
    <source>
        <dbReference type="Proteomes" id="UP000189703"/>
    </source>
</evidence>
<dbReference type="KEGG" id="nnu:104589245"/>
<keyword evidence="6" id="KW-0695">RNA-directed DNA polymerase</keyword>
<evidence type="ECO:0000313" key="12">
    <source>
        <dbReference type="RefSeq" id="XP_019051852.1"/>
    </source>
</evidence>
<keyword evidence="11" id="KW-1185">Reference proteome</keyword>
<sequence>MTKFISCAETRFQNQEASIKNLETQVGQLAQMISSRVQGTLPSNTEANPREQVQAITLRSGKELQEVEKKTKEEGKTGATLETGEKEEEQADSRKETSQKPQLPFPNRLKQHKMEKEFDEFLEIFKSLHINIPFADALAQMPHYAKFLKEILANKRKLGDVAIVALNEECLAILLNKLPQKLKDLGNFTIPCTIDVIDYVVGGCFQVNRLADLLELCIQEGEALMGEKEEIQSMLAYLNANPQFQGKGFIKLESLDRPSMPESKSSIEEPPTLELKQLSPLLEYAFLEAPSALPVIISAALTPLQKEKLLRVLREHKTALAWKVVDIKGINPPICTHKILMEDGSKPMVHPQRRLNLNMKDVVKAEVIKLLDAGIIYPISDSSWVSPVQVVLKKGGMTVVPNAKNKLIPTRMVTGWCVCIDYKRLNEATHKDHFPLPFIDQMLERLAGHEFYCFLDEYSGYNQIPISPEDQEKTTFTCPYDTFAYRRMPFSLCNSPTTFQRCMMAIFFDMVENFMEIFMDDFSVFGSSFDAYLHNLEKRGIEVDRAKVETIEKLPPPTSVWSVRIFLGHAGFYRRFIKDLYKIAKPLSNLLQKDVPFDFFTKECLEAYNILKDKLINAPIIIASDWTLHFELMCDASDSVVGSVLEQRVNKHFQPIYYASRTLNGAQQNYTTTEKELLAVIFAFDKFHSYLILSKVIVYTDHSALRHLLAKKDAKPRLIR</sequence>
<name>A0A1U8PZ99_NELNU</name>
<dbReference type="InterPro" id="IPR050951">
    <property type="entry name" value="Retrovirus_Pol_polyprotein"/>
</dbReference>
<keyword evidence="5" id="KW-0378">Hydrolase</keyword>
<keyword evidence="2" id="KW-0548">Nucleotidyltransferase</keyword>
<dbReference type="InParanoid" id="A0A1U8PZ99"/>
<dbReference type="eggNOG" id="KOG0017">
    <property type="taxonomic scope" value="Eukaryota"/>
</dbReference>
<evidence type="ECO:0000259" key="9">
    <source>
        <dbReference type="Pfam" id="PF00078"/>
    </source>
</evidence>
<keyword evidence="1" id="KW-0808">Transferase</keyword>
<dbReference type="OMA" id="CLEAYNI"/>
<feature type="coiled-coil region" evidence="7">
    <location>
        <begin position="5"/>
        <end position="32"/>
    </location>
</feature>
<dbReference type="Pfam" id="PF00078">
    <property type="entry name" value="RVT_1"/>
    <property type="match status" value="1"/>
</dbReference>
<evidence type="ECO:0000256" key="8">
    <source>
        <dbReference type="SAM" id="MobiDB-lite"/>
    </source>
</evidence>
<evidence type="ECO:0000256" key="2">
    <source>
        <dbReference type="ARBA" id="ARBA00022695"/>
    </source>
</evidence>
<dbReference type="InterPro" id="IPR041373">
    <property type="entry name" value="RT_RNaseH"/>
</dbReference>
<dbReference type="RefSeq" id="XP_019051852.1">
    <property type="nucleotide sequence ID" value="XM_019196307.1"/>
</dbReference>
<dbReference type="GO" id="GO:0003964">
    <property type="term" value="F:RNA-directed DNA polymerase activity"/>
    <property type="evidence" value="ECO:0007669"/>
    <property type="project" value="UniProtKB-KW"/>
</dbReference>
<evidence type="ECO:0000256" key="5">
    <source>
        <dbReference type="ARBA" id="ARBA00022801"/>
    </source>
</evidence>
<evidence type="ECO:0000256" key="7">
    <source>
        <dbReference type="SAM" id="Coils"/>
    </source>
</evidence>
<dbReference type="Gene3D" id="3.10.10.10">
    <property type="entry name" value="HIV Type 1 Reverse Transcriptase, subunit A, domain 1"/>
    <property type="match status" value="1"/>
</dbReference>
<gene>
    <name evidence="12" type="primary">LOC104589245</name>
</gene>
<evidence type="ECO:0000256" key="3">
    <source>
        <dbReference type="ARBA" id="ARBA00022722"/>
    </source>
</evidence>
<dbReference type="GeneID" id="104589245"/>
<evidence type="ECO:0000256" key="6">
    <source>
        <dbReference type="ARBA" id="ARBA00022918"/>
    </source>
</evidence>
<dbReference type="PANTHER" id="PTHR37984:SF5">
    <property type="entry name" value="PROTEIN NYNRIN-LIKE"/>
    <property type="match status" value="1"/>
</dbReference>
<dbReference type="CDD" id="cd09274">
    <property type="entry name" value="RNase_HI_RT_Ty3"/>
    <property type="match status" value="1"/>
</dbReference>
<organism evidence="11 12">
    <name type="scientific">Nelumbo nucifera</name>
    <name type="common">Sacred lotus</name>
    <dbReference type="NCBI Taxonomy" id="4432"/>
    <lineage>
        <taxon>Eukaryota</taxon>
        <taxon>Viridiplantae</taxon>
        <taxon>Streptophyta</taxon>
        <taxon>Embryophyta</taxon>
        <taxon>Tracheophyta</taxon>
        <taxon>Spermatophyta</taxon>
        <taxon>Magnoliopsida</taxon>
        <taxon>Proteales</taxon>
        <taxon>Nelumbonaceae</taxon>
        <taxon>Nelumbo</taxon>
    </lineage>
</organism>
<dbReference type="FunFam" id="3.30.70.270:FF:000020">
    <property type="entry name" value="Transposon Tf2-6 polyprotein-like Protein"/>
    <property type="match status" value="1"/>
</dbReference>
<accession>A0A1U8PZ99</accession>
<dbReference type="SUPFAM" id="SSF56672">
    <property type="entry name" value="DNA/RNA polymerases"/>
    <property type="match status" value="1"/>
</dbReference>
<dbReference type="PANTHER" id="PTHR37984">
    <property type="entry name" value="PROTEIN CBG26694"/>
    <property type="match status" value="1"/>
</dbReference>
<feature type="region of interest" description="Disordered" evidence="8">
    <location>
        <begin position="58"/>
        <end position="109"/>
    </location>
</feature>
<dbReference type="Gene3D" id="3.30.70.270">
    <property type="match status" value="2"/>
</dbReference>
<dbReference type="STRING" id="4432.A0A1U8PZ99"/>
<dbReference type="GO" id="GO:0004519">
    <property type="term" value="F:endonuclease activity"/>
    <property type="evidence" value="ECO:0007669"/>
    <property type="project" value="UniProtKB-KW"/>
</dbReference>
<protein>
    <submittedName>
        <fullName evidence="12">Uncharacterized protein LOC104589245</fullName>
    </submittedName>
</protein>